<dbReference type="GeneID" id="111099972"/>
<feature type="compositionally biased region" description="Low complexity" evidence="2">
    <location>
        <begin position="1207"/>
        <end position="1217"/>
    </location>
</feature>
<dbReference type="InterPro" id="IPR000742">
    <property type="entry name" value="EGF"/>
</dbReference>
<evidence type="ECO:0000256" key="2">
    <source>
        <dbReference type="SAM" id="MobiDB-lite"/>
    </source>
</evidence>
<protein>
    <submittedName>
        <fullName evidence="7">von Willebrand factor D and EGF domain-containing protein-like</fullName>
    </submittedName>
</protein>
<feature type="region of interest" description="Disordered" evidence="2">
    <location>
        <begin position="992"/>
        <end position="1024"/>
    </location>
</feature>
<sequence length="1350" mass="149142">MLYDRNGFSLIFSLLLYVSQSAGQDPCFEGNHQDLGYIVKRSPLYTMDSVPLCDRYITETWYTTKNHVMPSSAPSLSYCGTLYPVWLRGNTPSDGQTLNMTACEVGFVHDCERHYTIAVKNCSSFLVYKLKPLDVCSAAYCFEPGSDCVDETIQDIKVSYNNITWKSYKNNIPGIEIVRHEPYINLLCSFTPSDDDTLLYHIDWYLDNDAVIQGQIVDKESLQDAILSAEDMINAGKKINSWIHCVVGAVASRNNFPCISKPSTSFFAGIEILNKTVSLERMGTTQIMFRPTIPFVPLTVDVNGQQYKHDLSVQVSFPGDPAIEQECKLQGSALDCERKIESFTYDNRLQYDDPVTWQKVYTITVQNSDGIRYYMPTNHFRLRLKTTATNGQGDKIFSDVTLPDIKINVIETENAWKGKRCSSYADPHQTTFDGYHYECQDTGCITGKTYIFYRNEEFLQEVQVRHGSCWKRPRCICAVAVRAGQDVFTIDFCSGTQYINFPICKDKSLKVIKEDDFSYTILFPTGTSVKILLYNYGIWVINLEVYPTVLDVSRTTGLCGFLDGNITNDLRREDGTFDDIGAFSSNHPDAFSLSWQSKSTEDLLSMSQIEYDQLDPLSRSPRSHQLCLCDQNTVSCSYKYNGCKTRERGKEYLCGLHTNTRRRRDLQRFASFIQHDEEFNGLLRVKRQTMTEVEAFTECNDAFQQSTYYDTCFSDVPNFSNETIVNCMRDLAVTGDHNLTKLHLDTALRQCQEYVLLNSTLQDENPAVTTIIINLCPNNCSNRGVCSGGNCTCDPGFGGSDCSFDVLSPPTITGILDSGICDKSEDTCDEITLYGYYFLENMGTTCYVTRNEINGSKSVMSTTSYHVRLEERTLFEGYCSLQYGPESSWITRFQFSLSNDGNRYSENYSVYVYDSNCQTFHNDSGDIYFTLQNGYCFINGSCVPSGAVKTNESCWQCTSGIEIYDWTWDCNITGTSDIPPIITTSLPLNASTEKSTSSMSTPSSTVSMSSDGVSSNSIPITTTQSTTTQSSATLYVSSATEKEDISVTSTNVSNSTISSALLTNPVSSSVPSTNSIITSMSSTPSINQTKQSPHANPSGTQSTTTQSSATLLVTSATEKQDISGTPTDVFTSTISSTFLTNLESSMVSSTNSIITSTSSPPSKNQTTQSPHVSPSGTQSTTSQSSATLLVTSATEKQDISGAPTDFSTSTISSTLLTNPESSRVPSTNSIISSTSSPPSTNQTTQSHHASPSGTQSTTTQSSATQLETSATEKQDISVTSTNVSTSTISSALLTNTISSSVPSTNSIKTSTSSTPSKNQAGSSLPPLFLRRLWQGLCMYYILTFEVFFYG</sequence>
<evidence type="ECO:0000256" key="1">
    <source>
        <dbReference type="PROSITE-ProRule" id="PRU00076"/>
    </source>
</evidence>
<feature type="region of interest" description="Disordered" evidence="2">
    <location>
        <begin position="1065"/>
        <end position="1107"/>
    </location>
</feature>
<feature type="signal peptide" evidence="3">
    <location>
        <begin position="1"/>
        <end position="23"/>
    </location>
</feature>
<dbReference type="Proteomes" id="UP000694844">
    <property type="component" value="Chromosome 6"/>
</dbReference>
<gene>
    <name evidence="7" type="primary">LOC111099972</name>
</gene>
<keyword evidence="1" id="KW-1015">Disulfide bond</keyword>
<comment type="caution">
    <text evidence="1">Lacks conserved residue(s) required for the propagation of feature annotation.</text>
</comment>
<dbReference type="Pfam" id="PF00094">
    <property type="entry name" value="VWD"/>
    <property type="match status" value="1"/>
</dbReference>
<dbReference type="Pfam" id="PF26129">
    <property type="entry name" value="Vwde"/>
    <property type="match status" value="1"/>
</dbReference>
<dbReference type="PROSITE" id="PS51233">
    <property type="entry name" value="VWFD"/>
    <property type="match status" value="1"/>
</dbReference>
<organism evidence="6 7">
    <name type="scientific">Crassostrea virginica</name>
    <name type="common">Eastern oyster</name>
    <dbReference type="NCBI Taxonomy" id="6565"/>
    <lineage>
        <taxon>Eukaryota</taxon>
        <taxon>Metazoa</taxon>
        <taxon>Spiralia</taxon>
        <taxon>Lophotrochozoa</taxon>
        <taxon>Mollusca</taxon>
        <taxon>Bivalvia</taxon>
        <taxon>Autobranchia</taxon>
        <taxon>Pteriomorphia</taxon>
        <taxon>Ostreida</taxon>
        <taxon>Ostreoidea</taxon>
        <taxon>Ostreidae</taxon>
        <taxon>Crassostrea</taxon>
    </lineage>
</organism>
<feature type="compositionally biased region" description="Low complexity" evidence="2">
    <location>
        <begin position="1302"/>
        <end position="1318"/>
    </location>
</feature>
<dbReference type="Gene3D" id="2.60.120.260">
    <property type="entry name" value="Galactose-binding domain-like"/>
    <property type="match status" value="1"/>
</dbReference>
<evidence type="ECO:0000313" key="6">
    <source>
        <dbReference type="Proteomes" id="UP000694844"/>
    </source>
</evidence>
<name>A0A8B8A9G5_CRAVI</name>
<feature type="domain" description="EGF-like" evidence="4">
    <location>
        <begin position="772"/>
        <end position="803"/>
    </location>
</feature>
<feature type="disulfide bond" evidence="1">
    <location>
        <begin position="776"/>
        <end position="786"/>
    </location>
</feature>
<accession>A0A8B8A9G5</accession>
<reference evidence="7" key="1">
    <citation type="submission" date="2025-08" db="UniProtKB">
        <authorList>
            <consortium name="RefSeq"/>
        </authorList>
    </citation>
    <scope>IDENTIFICATION</scope>
    <source>
        <tissue evidence="7">Whole sample</tissue>
    </source>
</reference>
<evidence type="ECO:0000259" key="5">
    <source>
        <dbReference type="PROSITE" id="PS51233"/>
    </source>
</evidence>
<dbReference type="OrthoDB" id="2015116at2759"/>
<evidence type="ECO:0000256" key="3">
    <source>
        <dbReference type="SAM" id="SignalP"/>
    </source>
</evidence>
<feature type="region of interest" description="Disordered" evidence="2">
    <location>
        <begin position="1300"/>
        <end position="1321"/>
    </location>
</feature>
<feature type="disulfide bond" evidence="1">
    <location>
        <begin position="793"/>
        <end position="802"/>
    </location>
</feature>
<feature type="region of interest" description="Disordered" evidence="2">
    <location>
        <begin position="1151"/>
        <end position="1280"/>
    </location>
</feature>
<feature type="chain" id="PRO_5034496084" evidence="3">
    <location>
        <begin position="24"/>
        <end position="1350"/>
    </location>
</feature>
<evidence type="ECO:0000313" key="7">
    <source>
        <dbReference type="RefSeq" id="XP_022287218.1"/>
    </source>
</evidence>
<keyword evidence="3" id="KW-0732">Signal</keyword>
<dbReference type="KEGG" id="cvn:111099972"/>
<dbReference type="PROSITE" id="PS50026">
    <property type="entry name" value="EGF_3"/>
    <property type="match status" value="1"/>
</dbReference>
<dbReference type="InterPro" id="IPR058727">
    <property type="entry name" value="Helical_Vwde"/>
</dbReference>
<keyword evidence="1" id="KW-0245">EGF-like domain</keyword>
<proteinExistence type="predicted"/>
<feature type="domain" description="VWFD" evidence="5">
    <location>
        <begin position="419"/>
        <end position="603"/>
    </location>
</feature>
<feature type="compositionally biased region" description="Low complexity" evidence="2">
    <location>
        <begin position="1226"/>
        <end position="1269"/>
    </location>
</feature>
<dbReference type="RefSeq" id="XP_022287218.1">
    <property type="nucleotide sequence ID" value="XM_022431510.1"/>
</dbReference>
<evidence type="ECO:0000259" key="4">
    <source>
        <dbReference type="PROSITE" id="PS50026"/>
    </source>
</evidence>
<feature type="compositionally biased region" description="Low complexity" evidence="2">
    <location>
        <begin position="1151"/>
        <end position="1162"/>
    </location>
</feature>
<dbReference type="PROSITE" id="PS01186">
    <property type="entry name" value="EGF_2"/>
    <property type="match status" value="1"/>
</dbReference>
<feature type="compositionally biased region" description="Low complexity" evidence="2">
    <location>
        <begin position="1065"/>
        <end position="1087"/>
    </location>
</feature>
<feature type="compositionally biased region" description="Low complexity" evidence="2">
    <location>
        <begin position="1172"/>
        <end position="1194"/>
    </location>
</feature>
<dbReference type="PROSITE" id="PS00022">
    <property type="entry name" value="EGF_1"/>
    <property type="match status" value="1"/>
</dbReference>
<feature type="compositionally biased region" description="Polar residues" evidence="2">
    <location>
        <begin position="1088"/>
        <end position="1099"/>
    </location>
</feature>
<dbReference type="InterPro" id="IPR001846">
    <property type="entry name" value="VWF_type-D"/>
</dbReference>
<keyword evidence="6" id="KW-1185">Reference proteome</keyword>